<comment type="caution">
    <text evidence="1">The sequence shown here is derived from an EMBL/GenBank/DDBJ whole genome shotgun (WGS) entry which is preliminary data.</text>
</comment>
<dbReference type="GeneID" id="87593778"/>
<dbReference type="AlphaFoldDB" id="A0A1J9UBM0"/>
<organism evidence="1 2">
    <name type="scientific">Bacillus paramycoides</name>
    <dbReference type="NCBI Taxonomy" id="2026194"/>
    <lineage>
        <taxon>Bacteria</taxon>
        <taxon>Bacillati</taxon>
        <taxon>Bacillota</taxon>
        <taxon>Bacilli</taxon>
        <taxon>Bacillales</taxon>
        <taxon>Bacillaceae</taxon>
        <taxon>Bacillus</taxon>
        <taxon>Bacillus cereus group</taxon>
    </lineage>
</organism>
<dbReference type="Proteomes" id="UP000182788">
    <property type="component" value="Unassembled WGS sequence"/>
</dbReference>
<reference evidence="1 2" key="1">
    <citation type="submission" date="2016-06" db="EMBL/GenBank/DDBJ databases">
        <title>First insights into the genetic diversity and population structure of in the Bacillus cereus group bacteria from diverse marine environments.</title>
        <authorList>
            <person name="Liu Y."/>
            <person name="Lai Q."/>
            <person name="Shao Z."/>
        </authorList>
    </citation>
    <scope>NUCLEOTIDE SEQUENCE [LARGE SCALE GENOMIC DNA]</scope>
    <source>
        <strain evidence="1 2">NH24A2</strain>
    </source>
</reference>
<proteinExistence type="predicted"/>
<evidence type="ECO:0000313" key="2">
    <source>
        <dbReference type="Proteomes" id="UP000182788"/>
    </source>
</evidence>
<protein>
    <submittedName>
        <fullName evidence="1">Uncharacterized protein</fullName>
    </submittedName>
</protein>
<gene>
    <name evidence="1" type="ORF">BAU28_16515</name>
</gene>
<evidence type="ECO:0000313" key="1">
    <source>
        <dbReference type="EMBL" id="OJD76040.1"/>
    </source>
</evidence>
<dbReference type="RefSeq" id="WP_071719829.1">
    <property type="nucleotide sequence ID" value="NZ_CBCSHB010000034.1"/>
</dbReference>
<accession>A0A1J9UBM0</accession>
<dbReference type="EMBL" id="MAOI01000092">
    <property type="protein sequence ID" value="OJD76040.1"/>
    <property type="molecule type" value="Genomic_DNA"/>
</dbReference>
<name>A0A1J9UBM0_9BACI</name>
<sequence>MGLKMKTILRNIVSMALVLALFTTSFAGISKAQEINSEEEKLVQEVAAQLKFVVEEAAVKDKHGRVVDIDIDMIENKYGKTEELEQLRQEIQRVNTPPGYEDPFKQETEAVDNCIERKLIANYVEVLSVGFLGSIIANITNKEYELAARKMIKVGVKGNLVSLAGQLAWYLGSCIYEEEGWTGKTW</sequence>